<accession>A0A8J5MDD8</accession>
<feature type="non-terminal residue" evidence="2">
    <location>
        <position position="1"/>
    </location>
</feature>
<comment type="caution">
    <text evidence="2">The sequence shown here is derived from an EMBL/GenBank/DDBJ whole genome shotgun (WGS) entry which is preliminary data.</text>
</comment>
<organism evidence="2 3">
    <name type="scientific">Phytophthora aleatoria</name>
    <dbReference type="NCBI Taxonomy" id="2496075"/>
    <lineage>
        <taxon>Eukaryota</taxon>
        <taxon>Sar</taxon>
        <taxon>Stramenopiles</taxon>
        <taxon>Oomycota</taxon>
        <taxon>Peronosporomycetes</taxon>
        <taxon>Peronosporales</taxon>
        <taxon>Peronosporaceae</taxon>
        <taxon>Phytophthora</taxon>
    </lineage>
</organism>
<gene>
    <name evidence="2" type="ORF">JG688_00015485</name>
</gene>
<dbReference type="AlphaFoldDB" id="A0A8J5MDD8"/>
<evidence type="ECO:0000256" key="1">
    <source>
        <dbReference type="SAM" id="MobiDB-lite"/>
    </source>
</evidence>
<dbReference type="Proteomes" id="UP000709295">
    <property type="component" value="Unassembled WGS sequence"/>
</dbReference>
<evidence type="ECO:0000313" key="2">
    <source>
        <dbReference type="EMBL" id="KAG6947562.1"/>
    </source>
</evidence>
<proteinExistence type="predicted"/>
<protein>
    <submittedName>
        <fullName evidence="2">Uncharacterized protein</fullName>
    </submittedName>
</protein>
<name>A0A8J5MDD8_9STRA</name>
<feature type="region of interest" description="Disordered" evidence="1">
    <location>
        <begin position="155"/>
        <end position="210"/>
    </location>
</feature>
<evidence type="ECO:0000313" key="3">
    <source>
        <dbReference type="Proteomes" id="UP000709295"/>
    </source>
</evidence>
<sequence length="210" mass="22689">CDRSCRLSAKGRCSSCGCPFVLRKRSYLPWISWKRTRAWSAAALPLRNRPRTANMSAIKRGLAVFVVSSRFVGAQLNLTVYLDATYAIDQARGPICGGVGDLPTGTACPYKGDIATADCNSTLPSYNGTDCVAPVDGECVVDAESKWSCVFPNNSDGSKEAEDLSSTLTVSSESSMESPWGDLPWRAPPPLDSPFNAGNRLRRSSELRVK</sequence>
<feature type="compositionally biased region" description="Low complexity" evidence="1">
    <location>
        <begin position="164"/>
        <end position="178"/>
    </location>
</feature>
<reference evidence="2" key="1">
    <citation type="submission" date="2021-01" db="EMBL/GenBank/DDBJ databases">
        <title>Phytophthora aleatoria, a newly-described species from Pinus radiata is distinct from Phytophthora cactorum isolates based on comparative genomics.</title>
        <authorList>
            <person name="Mcdougal R."/>
            <person name="Panda P."/>
            <person name="Williams N."/>
            <person name="Studholme D.J."/>
        </authorList>
    </citation>
    <scope>NUCLEOTIDE SEQUENCE</scope>
    <source>
        <strain evidence="2">NZFS 4037</strain>
    </source>
</reference>
<keyword evidence="3" id="KW-1185">Reference proteome</keyword>
<dbReference type="EMBL" id="JAENGY010001688">
    <property type="protein sequence ID" value="KAG6947562.1"/>
    <property type="molecule type" value="Genomic_DNA"/>
</dbReference>